<comment type="similarity">
    <text evidence="1">Belongs to the BlaI transcriptional regulatory family.</text>
</comment>
<dbReference type="InterPro" id="IPR036388">
    <property type="entry name" value="WH-like_DNA-bd_sf"/>
</dbReference>
<gene>
    <name evidence="5" type="ORF">H8698_08865</name>
</gene>
<dbReference type="Pfam" id="PF03965">
    <property type="entry name" value="Penicillinase_R"/>
    <property type="match status" value="1"/>
</dbReference>
<comment type="caution">
    <text evidence="5">The sequence shown here is derived from an EMBL/GenBank/DDBJ whole genome shotgun (WGS) entry which is preliminary data.</text>
</comment>
<keyword evidence="4" id="KW-0804">Transcription</keyword>
<dbReference type="AlphaFoldDB" id="A0A926DML1"/>
<dbReference type="EMBL" id="JACRSU010000003">
    <property type="protein sequence ID" value="MBC8541081.1"/>
    <property type="molecule type" value="Genomic_DNA"/>
</dbReference>
<dbReference type="GO" id="GO:0003677">
    <property type="term" value="F:DNA binding"/>
    <property type="evidence" value="ECO:0007669"/>
    <property type="project" value="UniProtKB-KW"/>
</dbReference>
<reference evidence="5" key="1">
    <citation type="submission" date="2020-08" db="EMBL/GenBank/DDBJ databases">
        <title>Genome public.</title>
        <authorList>
            <person name="Liu C."/>
            <person name="Sun Q."/>
        </authorList>
    </citation>
    <scope>NUCLEOTIDE SEQUENCE</scope>
    <source>
        <strain evidence="5">H8</strain>
    </source>
</reference>
<dbReference type="InterPro" id="IPR036390">
    <property type="entry name" value="WH_DNA-bd_sf"/>
</dbReference>
<dbReference type="SUPFAM" id="SSF46785">
    <property type="entry name" value="Winged helix' DNA-binding domain"/>
    <property type="match status" value="1"/>
</dbReference>
<evidence type="ECO:0000256" key="4">
    <source>
        <dbReference type="ARBA" id="ARBA00023163"/>
    </source>
</evidence>
<evidence type="ECO:0000256" key="3">
    <source>
        <dbReference type="ARBA" id="ARBA00023125"/>
    </source>
</evidence>
<dbReference type="GO" id="GO:0045892">
    <property type="term" value="P:negative regulation of DNA-templated transcription"/>
    <property type="evidence" value="ECO:0007669"/>
    <property type="project" value="InterPro"/>
</dbReference>
<protein>
    <submittedName>
        <fullName evidence="5">BlaI/MecI/CopY family transcriptional regulator</fullName>
    </submittedName>
</protein>
<evidence type="ECO:0000313" key="5">
    <source>
        <dbReference type="EMBL" id="MBC8541081.1"/>
    </source>
</evidence>
<dbReference type="Gene3D" id="1.10.10.10">
    <property type="entry name" value="Winged helix-like DNA-binding domain superfamily/Winged helix DNA-binding domain"/>
    <property type="match status" value="1"/>
</dbReference>
<dbReference type="Proteomes" id="UP000611762">
    <property type="component" value="Unassembled WGS sequence"/>
</dbReference>
<dbReference type="InterPro" id="IPR005650">
    <property type="entry name" value="BlaI_family"/>
</dbReference>
<keyword evidence="6" id="KW-1185">Reference proteome</keyword>
<keyword evidence="2" id="KW-0805">Transcription regulation</keyword>
<evidence type="ECO:0000313" key="6">
    <source>
        <dbReference type="Proteomes" id="UP000611762"/>
    </source>
</evidence>
<accession>A0A926DML1</accession>
<evidence type="ECO:0000256" key="2">
    <source>
        <dbReference type="ARBA" id="ARBA00023015"/>
    </source>
</evidence>
<sequence>MAQNQEISGAELTVMKALWQGNCPMKVQDVCDALSGSKWKYKTVATLLLRLEEKGAVICQKDGRTNCYTPVLDKEEYTKAQTKNFVQKLYNGSAKALAVSLFQSDDMTKDDIEEIRRLFDL</sequence>
<proteinExistence type="inferred from homology"/>
<dbReference type="RefSeq" id="WP_249312885.1">
    <property type="nucleotide sequence ID" value="NZ_JACRSU010000003.1"/>
</dbReference>
<dbReference type="PIRSF" id="PIRSF019455">
    <property type="entry name" value="CopR_AtkY"/>
    <property type="match status" value="1"/>
</dbReference>
<organism evidence="5 6">
    <name type="scientific">Congzhengia minquanensis</name>
    <dbReference type="NCBI Taxonomy" id="2763657"/>
    <lineage>
        <taxon>Bacteria</taxon>
        <taxon>Bacillati</taxon>
        <taxon>Bacillota</taxon>
        <taxon>Clostridia</taxon>
        <taxon>Eubacteriales</taxon>
        <taxon>Oscillospiraceae</taxon>
        <taxon>Congzhengia</taxon>
    </lineage>
</organism>
<dbReference type="Gene3D" id="1.10.4040.10">
    <property type="entry name" value="Penicillinase repressor domain"/>
    <property type="match status" value="1"/>
</dbReference>
<evidence type="ECO:0000256" key="1">
    <source>
        <dbReference type="ARBA" id="ARBA00011046"/>
    </source>
</evidence>
<name>A0A926DML1_9FIRM</name>
<keyword evidence="3" id="KW-0238">DNA-binding</keyword>